<dbReference type="SUPFAM" id="SSF57829">
    <property type="entry name" value="Zn-binding ribosomal proteins"/>
    <property type="match status" value="1"/>
</dbReference>
<dbReference type="InterPro" id="IPR044957">
    <property type="entry name" value="Ribosomal_bL32_bact"/>
</dbReference>
<evidence type="ECO:0000256" key="4">
    <source>
        <dbReference type="ARBA" id="ARBA00035178"/>
    </source>
</evidence>
<dbReference type="OrthoDB" id="9801927at2"/>
<dbReference type="NCBIfam" id="TIGR01031">
    <property type="entry name" value="rpmF_bact"/>
    <property type="match status" value="1"/>
</dbReference>
<feature type="compositionally biased region" description="Basic residues" evidence="6">
    <location>
        <begin position="1"/>
        <end position="20"/>
    </location>
</feature>
<comment type="similarity">
    <text evidence="1 5">Belongs to the bacterial ribosomal protein bL32 family.</text>
</comment>
<dbReference type="InterPro" id="IPR002677">
    <property type="entry name" value="Ribosomal_bL32"/>
</dbReference>
<dbReference type="GO" id="GO:0015934">
    <property type="term" value="C:large ribosomal subunit"/>
    <property type="evidence" value="ECO:0007669"/>
    <property type="project" value="InterPro"/>
</dbReference>
<evidence type="ECO:0000256" key="5">
    <source>
        <dbReference type="HAMAP-Rule" id="MF_00340"/>
    </source>
</evidence>
<proteinExistence type="inferred from homology"/>
<dbReference type="STRING" id="1246637.MTBBW1_1740028"/>
<keyword evidence="2 5" id="KW-0689">Ribosomal protein</keyword>
<dbReference type="InterPro" id="IPR011332">
    <property type="entry name" value="Ribosomal_zn-bd"/>
</dbReference>
<protein>
    <recommendedName>
        <fullName evidence="4 5">Large ribosomal subunit protein bL32</fullName>
    </recommendedName>
</protein>
<reference evidence="7 8" key="1">
    <citation type="submission" date="2017-03" db="EMBL/GenBank/DDBJ databases">
        <authorList>
            <person name="Afonso C.L."/>
            <person name="Miller P.J."/>
            <person name="Scott M.A."/>
            <person name="Spackman E."/>
            <person name="Goraichik I."/>
            <person name="Dimitrov K.M."/>
            <person name="Suarez D.L."/>
            <person name="Swayne D.E."/>
        </authorList>
    </citation>
    <scope>NUCLEOTIDE SEQUENCE [LARGE SCALE GENOMIC DNA]</scope>
    <source>
        <strain evidence="7">PRJEB14757</strain>
    </source>
</reference>
<dbReference type="RefSeq" id="WP_080806151.1">
    <property type="nucleotide sequence ID" value="NZ_LT828552.1"/>
</dbReference>
<dbReference type="GO" id="GO:0003735">
    <property type="term" value="F:structural constituent of ribosome"/>
    <property type="evidence" value="ECO:0007669"/>
    <property type="project" value="InterPro"/>
</dbReference>
<dbReference type="GO" id="GO:0006412">
    <property type="term" value="P:translation"/>
    <property type="evidence" value="ECO:0007669"/>
    <property type="project" value="UniProtKB-UniRule"/>
</dbReference>
<evidence type="ECO:0000313" key="7">
    <source>
        <dbReference type="EMBL" id="SLM29298.1"/>
    </source>
</evidence>
<evidence type="ECO:0000256" key="1">
    <source>
        <dbReference type="ARBA" id="ARBA00008560"/>
    </source>
</evidence>
<name>A0A1W1HAA0_9BACT</name>
<dbReference type="Pfam" id="PF01783">
    <property type="entry name" value="Ribosomal_L32p"/>
    <property type="match status" value="1"/>
</dbReference>
<evidence type="ECO:0000313" key="8">
    <source>
        <dbReference type="Proteomes" id="UP000191931"/>
    </source>
</evidence>
<dbReference type="HAMAP" id="MF_00340">
    <property type="entry name" value="Ribosomal_bL32"/>
    <property type="match status" value="1"/>
</dbReference>
<keyword evidence="8" id="KW-1185">Reference proteome</keyword>
<dbReference type="PANTHER" id="PTHR35534">
    <property type="entry name" value="50S RIBOSOMAL PROTEIN L32"/>
    <property type="match status" value="1"/>
</dbReference>
<accession>A0A1W1HAA0</accession>
<dbReference type="AlphaFoldDB" id="A0A1W1HAA0"/>
<keyword evidence="3 5" id="KW-0687">Ribonucleoprotein</keyword>
<sequence length="63" mass="7063">MAVPKRKTSKSRSRKRRTHQKVAVPTLAVCPECDEAKLPHAACPACGMYRGRNVLVQDIEDEE</sequence>
<feature type="region of interest" description="Disordered" evidence="6">
    <location>
        <begin position="1"/>
        <end position="21"/>
    </location>
</feature>
<evidence type="ECO:0000256" key="6">
    <source>
        <dbReference type="SAM" id="MobiDB-lite"/>
    </source>
</evidence>
<organism evidence="7 8">
    <name type="scientific">Desulfamplus magnetovallimortis</name>
    <dbReference type="NCBI Taxonomy" id="1246637"/>
    <lineage>
        <taxon>Bacteria</taxon>
        <taxon>Pseudomonadati</taxon>
        <taxon>Thermodesulfobacteriota</taxon>
        <taxon>Desulfobacteria</taxon>
        <taxon>Desulfobacterales</taxon>
        <taxon>Desulfobacteraceae</taxon>
        <taxon>Desulfamplus</taxon>
    </lineage>
</organism>
<evidence type="ECO:0000256" key="2">
    <source>
        <dbReference type="ARBA" id="ARBA00022980"/>
    </source>
</evidence>
<dbReference type="EMBL" id="FWEV01000084">
    <property type="protein sequence ID" value="SLM29298.1"/>
    <property type="molecule type" value="Genomic_DNA"/>
</dbReference>
<evidence type="ECO:0000256" key="3">
    <source>
        <dbReference type="ARBA" id="ARBA00023274"/>
    </source>
</evidence>
<dbReference type="Proteomes" id="UP000191931">
    <property type="component" value="Unassembled WGS sequence"/>
</dbReference>
<gene>
    <name evidence="5 7" type="primary">rpmF</name>
    <name evidence="7" type="ORF">MTBBW1_1740028</name>
</gene>
<dbReference type="PANTHER" id="PTHR35534:SF1">
    <property type="entry name" value="LARGE RIBOSOMAL SUBUNIT PROTEIN BL32"/>
    <property type="match status" value="1"/>
</dbReference>